<dbReference type="InterPro" id="IPR026263">
    <property type="entry name" value="Alkaline_phosphatase_prok"/>
</dbReference>
<accession>A0A931H0E3</accession>
<protein>
    <submittedName>
        <fullName evidence="7">Alkaline phosphatase family protein</fullName>
    </submittedName>
</protein>
<keyword evidence="8" id="KW-1185">Reference proteome</keyword>
<evidence type="ECO:0000256" key="4">
    <source>
        <dbReference type="PIRSR" id="PIRSR031924-50"/>
    </source>
</evidence>
<comment type="caution">
    <text evidence="7">The sequence shown here is derived from an EMBL/GenBank/DDBJ whole genome shotgun (WGS) entry which is preliminary data.</text>
</comment>
<dbReference type="Gene3D" id="3.40.720.10">
    <property type="entry name" value="Alkaline Phosphatase, subunit A"/>
    <property type="match status" value="1"/>
</dbReference>
<dbReference type="InterPro" id="IPR017850">
    <property type="entry name" value="Alkaline_phosphatase_core_sf"/>
</dbReference>
<keyword evidence="1 4" id="KW-0597">Phosphoprotein</keyword>
<evidence type="ECO:0000256" key="2">
    <source>
        <dbReference type="ARBA" id="ARBA00022723"/>
    </source>
</evidence>
<keyword evidence="3 6" id="KW-0732">Signal</keyword>
<gene>
    <name evidence="7" type="ORF">I5907_20390</name>
</gene>
<feature type="signal peptide" evidence="6">
    <location>
        <begin position="1"/>
        <end position="19"/>
    </location>
</feature>
<dbReference type="Proteomes" id="UP000628448">
    <property type="component" value="Unassembled WGS sequence"/>
</dbReference>
<dbReference type="RefSeq" id="WP_196992701.1">
    <property type="nucleotide sequence ID" value="NZ_JADWYR010000003.1"/>
</dbReference>
<organism evidence="7 8">
    <name type="scientific">Panacibacter microcysteis</name>
    <dbReference type="NCBI Taxonomy" id="2793269"/>
    <lineage>
        <taxon>Bacteria</taxon>
        <taxon>Pseudomonadati</taxon>
        <taxon>Bacteroidota</taxon>
        <taxon>Chitinophagia</taxon>
        <taxon>Chitinophagales</taxon>
        <taxon>Chitinophagaceae</taxon>
        <taxon>Panacibacter</taxon>
    </lineage>
</organism>
<dbReference type="EMBL" id="JADWYR010000003">
    <property type="protein sequence ID" value="MBG9378603.1"/>
    <property type="molecule type" value="Genomic_DNA"/>
</dbReference>
<feature type="binding site" evidence="5">
    <location>
        <position position="104"/>
    </location>
    <ligand>
        <name>substrate</name>
    </ligand>
</feature>
<name>A0A931H0E3_9BACT</name>
<dbReference type="GO" id="GO:0004035">
    <property type="term" value="F:alkaline phosphatase activity"/>
    <property type="evidence" value="ECO:0007669"/>
    <property type="project" value="InterPro"/>
</dbReference>
<dbReference type="Pfam" id="PF01663">
    <property type="entry name" value="Phosphodiest"/>
    <property type="match status" value="1"/>
</dbReference>
<dbReference type="SUPFAM" id="SSF53649">
    <property type="entry name" value="Alkaline phosphatase-like"/>
    <property type="match status" value="1"/>
</dbReference>
<sequence length="548" mass="61037">MRKFLTLFAVILSVHFSFAQKPPAGMQGVQRPKLVVGIVIDQMRWDYLYRYNDLFKPNGGFKRLLNEGFTCENTFIPYTPTVTAAGHTCVYTGSVPAVHGIVGNNWYDNMLKKGVYCTDDDSVQTVGSTTNAGKMSPKNMFTTTIGDELKLATNFKSKVVGVAIKDRGAILPAGHAANAAYWYDYKTGDFITSTYYMNDLPAWVKAFNSRKLVDSFYKLNWNLYLPENVYTKYCTADDKPYENKPLGKITSTFPYDLTKFAGKEYGRIASTPYGNSLTAEMAIAAVKAENLGNNGTTDMLTVSFSSPDYIGHAFGPNSWEQLDDYVRLDETLGRFFTYLDATVGKGQYTVFLTADHAVAHVPNFSIENKLPGGAFNDTKVLSDMNTALKEQFGYDKLALDFVNYLVVFNNKIIDSAKLDKEAIHKAAVSILLQQKEIAQAFEIGEVMETPLTAKQREMISNGYFPARCGEVQFILKPGYVEGNGNGTSHGLWNPYDSHIPLLWYGWGIKHGKTNRETYMTDIAATISAMLHVQMPSGCIGHVIEEVMK</sequence>
<dbReference type="PANTHER" id="PTHR10151:SF120">
    <property type="entry name" value="BIS(5'-ADENOSYL)-TRIPHOSPHATASE"/>
    <property type="match status" value="1"/>
</dbReference>
<feature type="active site" description="Phosphothreonine intermediate" evidence="4">
    <location>
        <position position="83"/>
    </location>
</feature>
<evidence type="ECO:0000256" key="5">
    <source>
        <dbReference type="PIRSR" id="PIRSR031924-51"/>
    </source>
</evidence>
<evidence type="ECO:0000313" key="8">
    <source>
        <dbReference type="Proteomes" id="UP000628448"/>
    </source>
</evidence>
<dbReference type="PIRSF" id="PIRSF031924">
    <property type="entry name" value="Pi-irrepressible_AP"/>
    <property type="match status" value="1"/>
</dbReference>
<reference evidence="7" key="1">
    <citation type="submission" date="2020-11" db="EMBL/GenBank/DDBJ databases">
        <title>Bacterial whole genome sequence for Panacibacter sp. DH6.</title>
        <authorList>
            <person name="Le V."/>
            <person name="Ko S."/>
            <person name="Ahn C.-Y."/>
            <person name="Oh H.-M."/>
        </authorList>
    </citation>
    <scope>NUCLEOTIDE SEQUENCE</scope>
    <source>
        <strain evidence="7">DH6</strain>
    </source>
</reference>
<evidence type="ECO:0000256" key="1">
    <source>
        <dbReference type="ARBA" id="ARBA00022553"/>
    </source>
</evidence>
<evidence type="ECO:0000256" key="3">
    <source>
        <dbReference type="ARBA" id="ARBA00022729"/>
    </source>
</evidence>
<feature type="chain" id="PRO_5036736496" evidence="6">
    <location>
        <begin position="20"/>
        <end position="548"/>
    </location>
</feature>
<evidence type="ECO:0000313" key="7">
    <source>
        <dbReference type="EMBL" id="MBG9378603.1"/>
    </source>
</evidence>
<dbReference type="InterPro" id="IPR002591">
    <property type="entry name" value="Phosphodiest/P_Trfase"/>
</dbReference>
<dbReference type="CDD" id="cd16016">
    <property type="entry name" value="AP-SPAP"/>
    <property type="match status" value="1"/>
</dbReference>
<dbReference type="PANTHER" id="PTHR10151">
    <property type="entry name" value="ECTONUCLEOTIDE PYROPHOSPHATASE/PHOSPHODIESTERASE"/>
    <property type="match status" value="1"/>
</dbReference>
<feature type="binding site" evidence="5">
    <location>
        <begin position="165"/>
        <end position="167"/>
    </location>
    <ligand>
        <name>substrate</name>
    </ligand>
</feature>
<dbReference type="GO" id="GO:0046872">
    <property type="term" value="F:metal ion binding"/>
    <property type="evidence" value="ECO:0007669"/>
    <property type="project" value="UniProtKB-KW"/>
</dbReference>
<evidence type="ECO:0000256" key="6">
    <source>
        <dbReference type="SAM" id="SignalP"/>
    </source>
</evidence>
<dbReference type="AlphaFoldDB" id="A0A931H0E3"/>
<keyword evidence="2" id="KW-0479">Metal-binding</keyword>
<proteinExistence type="predicted"/>
<dbReference type="Gene3D" id="3.30.1360.150">
    <property type="match status" value="1"/>
</dbReference>
<dbReference type="NCBIfam" id="NF042991">
    <property type="entry name" value="alk_phos_PafA"/>
    <property type="match status" value="1"/>
</dbReference>